<feature type="region of interest" description="Disordered" evidence="6">
    <location>
        <begin position="221"/>
        <end position="242"/>
    </location>
</feature>
<feature type="region of interest" description="Disordered" evidence="6">
    <location>
        <begin position="1"/>
        <end position="23"/>
    </location>
</feature>
<evidence type="ECO:0000256" key="6">
    <source>
        <dbReference type="SAM" id="MobiDB-lite"/>
    </source>
</evidence>
<protein>
    <recommendedName>
        <fullName evidence="7">MADS-box domain-containing protein</fullName>
    </recommendedName>
</protein>
<evidence type="ECO:0000256" key="2">
    <source>
        <dbReference type="ARBA" id="ARBA00023015"/>
    </source>
</evidence>
<name>A0AAV2FY24_9ROSI</name>
<keyword evidence="9" id="KW-1185">Reference proteome</keyword>
<keyword evidence="4" id="KW-0804">Transcription</keyword>
<dbReference type="AlphaFoldDB" id="A0AAV2FY24"/>
<evidence type="ECO:0000256" key="3">
    <source>
        <dbReference type="ARBA" id="ARBA00023125"/>
    </source>
</evidence>
<dbReference type="InterPro" id="IPR036879">
    <property type="entry name" value="TF_MADSbox_sf"/>
</dbReference>
<keyword evidence="3" id="KW-0238">DNA-binding</keyword>
<dbReference type="Pfam" id="PF00319">
    <property type="entry name" value="SRF-TF"/>
    <property type="match status" value="1"/>
</dbReference>
<keyword evidence="2" id="KW-0805">Transcription regulation</keyword>
<dbReference type="Proteomes" id="UP001497516">
    <property type="component" value="Chromosome 7"/>
</dbReference>
<evidence type="ECO:0000256" key="4">
    <source>
        <dbReference type="ARBA" id="ARBA00023163"/>
    </source>
</evidence>
<dbReference type="Gene3D" id="3.40.1810.10">
    <property type="entry name" value="Transcription factor, MADS-box"/>
    <property type="match status" value="1"/>
</dbReference>
<gene>
    <name evidence="8" type="ORF">LTRI10_LOCUS42833</name>
</gene>
<dbReference type="GO" id="GO:0000978">
    <property type="term" value="F:RNA polymerase II cis-regulatory region sequence-specific DNA binding"/>
    <property type="evidence" value="ECO:0007669"/>
    <property type="project" value="TreeGrafter"/>
</dbReference>
<reference evidence="8 9" key="1">
    <citation type="submission" date="2024-04" db="EMBL/GenBank/DDBJ databases">
        <authorList>
            <person name="Fracassetti M."/>
        </authorList>
    </citation>
    <scope>NUCLEOTIDE SEQUENCE [LARGE SCALE GENOMIC DNA]</scope>
</reference>
<dbReference type="GO" id="GO:0000981">
    <property type="term" value="F:DNA-binding transcription factor activity, RNA polymerase II-specific"/>
    <property type="evidence" value="ECO:0007669"/>
    <property type="project" value="TreeGrafter"/>
</dbReference>
<dbReference type="InterPro" id="IPR002100">
    <property type="entry name" value="TF_MADSbox"/>
</dbReference>
<feature type="domain" description="MADS-box" evidence="7">
    <location>
        <begin position="19"/>
        <end position="79"/>
    </location>
</feature>
<dbReference type="PROSITE" id="PS50066">
    <property type="entry name" value="MADS_BOX_2"/>
    <property type="match status" value="1"/>
</dbReference>
<keyword evidence="5" id="KW-0539">Nucleus</keyword>
<evidence type="ECO:0000256" key="1">
    <source>
        <dbReference type="ARBA" id="ARBA00004123"/>
    </source>
</evidence>
<feature type="compositionally biased region" description="Low complexity" evidence="6">
    <location>
        <begin position="1"/>
        <end position="13"/>
    </location>
</feature>
<comment type="subcellular location">
    <subcellularLocation>
        <location evidence="1">Nucleus</location>
    </subcellularLocation>
</comment>
<evidence type="ECO:0000313" key="9">
    <source>
        <dbReference type="Proteomes" id="UP001497516"/>
    </source>
</evidence>
<dbReference type="EMBL" id="OZ034820">
    <property type="protein sequence ID" value="CAL1402862.1"/>
    <property type="molecule type" value="Genomic_DNA"/>
</dbReference>
<feature type="compositionally biased region" description="Polar residues" evidence="6">
    <location>
        <begin position="182"/>
        <end position="201"/>
    </location>
</feature>
<dbReference type="GO" id="GO:0005634">
    <property type="term" value="C:nucleus"/>
    <property type="evidence" value="ECO:0007669"/>
    <property type="project" value="UniProtKB-SubCell"/>
</dbReference>
<dbReference type="PANTHER" id="PTHR11945:SF776">
    <property type="entry name" value="AGAMOUS-LIKE 50-RELATED"/>
    <property type="match status" value="1"/>
</dbReference>
<evidence type="ECO:0000313" key="8">
    <source>
        <dbReference type="EMBL" id="CAL1402862.1"/>
    </source>
</evidence>
<evidence type="ECO:0000259" key="7">
    <source>
        <dbReference type="PROSITE" id="PS50066"/>
    </source>
</evidence>
<dbReference type="PRINTS" id="PR00404">
    <property type="entry name" value="MADSDOMAIN"/>
</dbReference>
<evidence type="ECO:0000256" key="5">
    <source>
        <dbReference type="ARBA" id="ARBA00023242"/>
    </source>
</evidence>
<dbReference type="SMART" id="SM00432">
    <property type="entry name" value="MADS"/>
    <property type="match status" value="1"/>
</dbReference>
<feature type="region of interest" description="Disordered" evidence="6">
    <location>
        <begin position="177"/>
        <end position="201"/>
    </location>
</feature>
<proteinExistence type="predicted"/>
<sequence>MATNNNNNNSDNSVAKKTKGKQKIEMKKIEKEGCLMPTFSKRRWGICMKASELVTLTGSEVGFLIFSPGGKPFTFGNPSFEDLANRYMGHQPEPQLPYDPEIFRRASRIEELNHTLSELLDSVEKKKKEEMVLHQKLEGKRLNNWWNRRVEEVQMNEISGLKGSYLELLERIDKRRTETRSHGNNSACIPSSSSSGVAGQSQNMAPMNLIQNYPIGDGIEDALDHLLSSPEPPPADAFDSNP</sequence>
<dbReference type="GO" id="GO:0046983">
    <property type="term" value="F:protein dimerization activity"/>
    <property type="evidence" value="ECO:0007669"/>
    <property type="project" value="InterPro"/>
</dbReference>
<accession>A0AAV2FY24</accession>
<dbReference type="SUPFAM" id="SSF55455">
    <property type="entry name" value="SRF-like"/>
    <property type="match status" value="1"/>
</dbReference>
<dbReference type="PANTHER" id="PTHR11945">
    <property type="entry name" value="MADS BOX PROTEIN"/>
    <property type="match status" value="1"/>
</dbReference>
<organism evidence="8 9">
    <name type="scientific">Linum trigynum</name>
    <dbReference type="NCBI Taxonomy" id="586398"/>
    <lineage>
        <taxon>Eukaryota</taxon>
        <taxon>Viridiplantae</taxon>
        <taxon>Streptophyta</taxon>
        <taxon>Embryophyta</taxon>
        <taxon>Tracheophyta</taxon>
        <taxon>Spermatophyta</taxon>
        <taxon>Magnoliopsida</taxon>
        <taxon>eudicotyledons</taxon>
        <taxon>Gunneridae</taxon>
        <taxon>Pentapetalae</taxon>
        <taxon>rosids</taxon>
        <taxon>fabids</taxon>
        <taxon>Malpighiales</taxon>
        <taxon>Linaceae</taxon>
        <taxon>Linum</taxon>
    </lineage>
</organism>